<dbReference type="GO" id="GO:0016787">
    <property type="term" value="F:hydrolase activity"/>
    <property type="evidence" value="ECO:0007669"/>
    <property type="project" value="InterPro"/>
</dbReference>
<gene>
    <name evidence="2" type="ORF">SAMN05443428_10680</name>
</gene>
<proteinExistence type="predicted"/>
<dbReference type="EMBL" id="FUYH01000006">
    <property type="protein sequence ID" value="SKA84878.1"/>
    <property type="molecule type" value="Genomic_DNA"/>
</dbReference>
<dbReference type="STRING" id="1147123.SAMN05443428_10680"/>
<dbReference type="Proteomes" id="UP000190105">
    <property type="component" value="Unassembled WGS sequence"/>
</dbReference>
<protein>
    <submittedName>
        <fullName evidence="2">N-acetylmuramoyl-L-alanine amidase</fullName>
    </submittedName>
</protein>
<evidence type="ECO:0000313" key="2">
    <source>
        <dbReference type="EMBL" id="SKA84878.1"/>
    </source>
</evidence>
<feature type="domain" description="Cell wall hydrolase SleB" evidence="1">
    <location>
        <begin position="19"/>
        <end position="138"/>
    </location>
</feature>
<organism evidence="2 3">
    <name type="scientific">Caloramator quimbayensis</name>
    <dbReference type="NCBI Taxonomy" id="1147123"/>
    <lineage>
        <taxon>Bacteria</taxon>
        <taxon>Bacillati</taxon>
        <taxon>Bacillota</taxon>
        <taxon>Clostridia</taxon>
        <taxon>Eubacteriales</taxon>
        <taxon>Clostridiaceae</taxon>
        <taxon>Caloramator</taxon>
    </lineage>
</organism>
<sequence length="147" mass="16611">MSLSARELLARLIKCEAEGEGENGMKAVATVVMNRVHVTGGEYLRTGQGDLRKVILQPYQFTCALTEVYGQPNPQNIYNMNPDQIHYDIADWALSGNKLSGSELALWYYNPFSPTCAAYFPKNKSGVYTTRIVQHCFYNPTSLYWKT</sequence>
<dbReference type="InterPro" id="IPR042047">
    <property type="entry name" value="SleB_dom1"/>
</dbReference>
<dbReference type="Pfam" id="PF07486">
    <property type="entry name" value="Hydrolase_2"/>
    <property type="match status" value="1"/>
</dbReference>
<dbReference type="RefSeq" id="WP_078696071.1">
    <property type="nucleotide sequence ID" value="NZ_FUYH01000006.1"/>
</dbReference>
<dbReference type="OrthoDB" id="1642705at2"/>
<dbReference type="AlphaFoldDB" id="A0A1T4X6Z5"/>
<evidence type="ECO:0000259" key="1">
    <source>
        <dbReference type="Pfam" id="PF07486"/>
    </source>
</evidence>
<name>A0A1T4X6Z5_9CLOT</name>
<dbReference type="InterPro" id="IPR011105">
    <property type="entry name" value="Cell_wall_hydrolase_SleB"/>
</dbReference>
<accession>A0A1T4X6Z5</accession>
<keyword evidence="3" id="KW-1185">Reference proteome</keyword>
<dbReference type="Gene3D" id="1.10.10.2520">
    <property type="entry name" value="Cell wall hydrolase SleB, domain 1"/>
    <property type="match status" value="1"/>
</dbReference>
<evidence type="ECO:0000313" key="3">
    <source>
        <dbReference type="Proteomes" id="UP000190105"/>
    </source>
</evidence>
<reference evidence="3" key="1">
    <citation type="submission" date="2017-02" db="EMBL/GenBank/DDBJ databases">
        <authorList>
            <person name="Varghese N."/>
            <person name="Submissions S."/>
        </authorList>
    </citation>
    <scope>NUCLEOTIDE SEQUENCE [LARGE SCALE GENOMIC DNA]</scope>
    <source>
        <strain evidence="3">USBA 833</strain>
    </source>
</reference>